<evidence type="ECO:0000313" key="2">
    <source>
        <dbReference type="Proteomes" id="UP001324993"/>
    </source>
</evidence>
<keyword evidence="1" id="KW-0560">Oxidoreductase</keyword>
<dbReference type="InterPro" id="IPR013785">
    <property type="entry name" value="Aldolase_TIM"/>
</dbReference>
<dbReference type="SUPFAM" id="SSF51412">
    <property type="entry name" value="Inosine monophosphate dehydrogenase (IMPDH)"/>
    <property type="match status" value="1"/>
</dbReference>
<keyword evidence="2" id="KW-1185">Reference proteome</keyword>
<evidence type="ECO:0000313" key="1">
    <source>
        <dbReference type="EMBL" id="WPJ97617.1"/>
    </source>
</evidence>
<gene>
    <name evidence="1" type="ORF">SH580_07830</name>
</gene>
<dbReference type="Pfam" id="PF03060">
    <property type="entry name" value="NMO"/>
    <property type="match status" value="1"/>
</dbReference>
<accession>A0ABZ0RQ18</accession>
<dbReference type="PANTHER" id="PTHR32332">
    <property type="entry name" value="2-NITROPROPANE DIOXYGENASE"/>
    <property type="match status" value="1"/>
</dbReference>
<dbReference type="Gene3D" id="3.20.20.70">
    <property type="entry name" value="Aldolase class I"/>
    <property type="match status" value="2"/>
</dbReference>
<dbReference type="EMBL" id="CP138858">
    <property type="protein sequence ID" value="WPJ97617.1"/>
    <property type="molecule type" value="Genomic_DNA"/>
</dbReference>
<name>A0ABZ0RQ18_9BACT</name>
<keyword evidence="1" id="KW-0503">Monooxygenase</keyword>
<organism evidence="1 2">
    <name type="scientific">Coraliomargarita algicola</name>
    <dbReference type="NCBI Taxonomy" id="3092156"/>
    <lineage>
        <taxon>Bacteria</taxon>
        <taxon>Pseudomonadati</taxon>
        <taxon>Verrucomicrobiota</taxon>
        <taxon>Opitutia</taxon>
        <taxon>Puniceicoccales</taxon>
        <taxon>Coraliomargaritaceae</taxon>
        <taxon>Coraliomargarita</taxon>
    </lineage>
</organism>
<protein>
    <submittedName>
        <fullName evidence="1">Nitronate monooxygenase</fullName>
    </submittedName>
</protein>
<dbReference type="RefSeq" id="WP_319834455.1">
    <property type="nucleotide sequence ID" value="NZ_CP138858.1"/>
</dbReference>
<sequence>MLNTLDSSQATAYPEIIQGGMGAGVSNWRLANAVARRGQLGVISGTALDTILIRRLQLGDPGGHMRRALEAFPYPEMVRTILDKWYIEGGKQADEAYKLKPMPTVDMLREDEELLIVANFVEVYLAKEGHSGMVGINLLEKIQLPTLPSLFGAMLADVDVVCMGGGIPLGIPGALDKMSQLQPVEMKLHVVTTDRSQEYTSSFHPGTHVSAVQKTLKRPLFFAVISSDVLAKTLMKKASGRVDGFVIEHHRAGGHNAPPRRGGEYTERDVCSIEKVAALGMPFWLAGGCSTPEALAAAKAAGACGVQVGTAFACSEESGITAKIKSEIIQKHRDGTLQVITDFKASPTGYPFKRVEVEANSTRDACRACDLGYLRHVYAKDDGTLGYRCPASPRKPFVNKGGTAEEAEGKQCLCNGLLATIGMGTVRRGTPVQPLVTWGEDMRFLDSILDANQSSYSANDVIDYILSPVVA</sequence>
<dbReference type="PANTHER" id="PTHR32332:SF33">
    <property type="entry name" value="NITRONATE MONOOXYGENASE DOMAIN-CONTAINING PROTEIN"/>
    <property type="match status" value="1"/>
</dbReference>
<reference evidence="1 2" key="1">
    <citation type="submission" date="2023-11" db="EMBL/GenBank/DDBJ databases">
        <title>Coraliomargarita sp. nov., isolated from marine algae.</title>
        <authorList>
            <person name="Lee J.K."/>
            <person name="Baek J.H."/>
            <person name="Kim J.M."/>
            <person name="Choi D.G."/>
            <person name="Jeon C.O."/>
        </authorList>
    </citation>
    <scope>NUCLEOTIDE SEQUENCE [LARGE SCALE GENOMIC DNA]</scope>
    <source>
        <strain evidence="1 2">J2-16</strain>
    </source>
</reference>
<dbReference type="Proteomes" id="UP001324993">
    <property type="component" value="Chromosome"/>
</dbReference>
<dbReference type="GO" id="GO:0004497">
    <property type="term" value="F:monooxygenase activity"/>
    <property type="evidence" value="ECO:0007669"/>
    <property type="project" value="UniProtKB-KW"/>
</dbReference>
<proteinExistence type="predicted"/>